<dbReference type="GO" id="GO:0000462">
    <property type="term" value="P:maturation of SSU-rRNA from tricistronic rRNA transcript (SSU-rRNA, 5.8S rRNA, LSU-rRNA)"/>
    <property type="evidence" value="ECO:0007669"/>
    <property type="project" value="TreeGrafter"/>
</dbReference>
<keyword evidence="3" id="KW-0698">rRNA processing</keyword>
<feature type="compositionally biased region" description="Polar residues" evidence="9">
    <location>
        <begin position="498"/>
        <end position="511"/>
    </location>
</feature>
<evidence type="ECO:0000256" key="5">
    <source>
        <dbReference type="ARBA" id="ARBA00022737"/>
    </source>
</evidence>
<dbReference type="InterPro" id="IPR012952">
    <property type="entry name" value="BING4_C_dom"/>
</dbReference>
<feature type="compositionally biased region" description="Low complexity" evidence="9">
    <location>
        <begin position="34"/>
        <end position="45"/>
    </location>
</feature>
<dbReference type="Gene3D" id="2.130.10.10">
    <property type="entry name" value="YVTN repeat-like/Quinoprotein amine dehydrogenase"/>
    <property type="match status" value="2"/>
</dbReference>
<dbReference type="InterPro" id="IPR001680">
    <property type="entry name" value="WD40_rpt"/>
</dbReference>
<dbReference type="eggNOG" id="KOG1272">
    <property type="taxonomic scope" value="Eukaryota"/>
</dbReference>
<dbReference type="SMART" id="SM00320">
    <property type="entry name" value="WD40"/>
    <property type="match status" value="3"/>
</dbReference>
<evidence type="ECO:0000313" key="12">
    <source>
        <dbReference type="Proteomes" id="UP000053927"/>
    </source>
</evidence>
<dbReference type="PROSITE" id="PS50294">
    <property type="entry name" value="WD_REPEATS_REGION"/>
    <property type="match status" value="1"/>
</dbReference>
<dbReference type="GO" id="GO:0030686">
    <property type="term" value="C:90S preribosome"/>
    <property type="evidence" value="ECO:0007669"/>
    <property type="project" value="TreeGrafter"/>
</dbReference>
<dbReference type="OrthoDB" id="10251154at2759"/>
<dbReference type="EMBL" id="JH687402">
    <property type="protein sequence ID" value="EIM79621.1"/>
    <property type="molecule type" value="Genomic_DNA"/>
</dbReference>
<feature type="domain" description="BING4 C-terminal" evidence="10">
    <location>
        <begin position="408"/>
        <end position="487"/>
    </location>
</feature>
<dbReference type="SUPFAM" id="SSF50978">
    <property type="entry name" value="WD40 repeat-like"/>
    <property type="match status" value="1"/>
</dbReference>
<dbReference type="Proteomes" id="UP000053927">
    <property type="component" value="Unassembled WGS sequence"/>
</dbReference>
<gene>
    <name evidence="11" type="ORF">STEHIDRAFT_172981</name>
</gene>
<evidence type="ECO:0000256" key="9">
    <source>
        <dbReference type="SAM" id="MobiDB-lite"/>
    </source>
</evidence>
<keyword evidence="12" id="KW-1185">Reference proteome</keyword>
<dbReference type="InterPro" id="IPR036322">
    <property type="entry name" value="WD40_repeat_dom_sf"/>
</dbReference>
<feature type="compositionally biased region" description="Basic residues" evidence="9">
    <location>
        <begin position="14"/>
        <end position="30"/>
    </location>
</feature>
<evidence type="ECO:0000256" key="4">
    <source>
        <dbReference type="ARBA" id="ARBA00022574"/>
    </source>
</evidence>
<dbReference type="AlphaFoldDB" id="R7RW97"/>
<dbReference type="KEGG" id="shs:STEHIDRAFT_172981"/>
<dbReference type="PANTHER" id="PTHR14085:SF3">
    <property type="entry name" value="WD REPEAT-CONTAINING PROTEIN 46"/>
    <property type="match status" value="1"/>
</dbReference>
<evidence type="ECO:0000256" key="1">
    <source>
        <dbReference type="ARBA" id="ARBA00004099"/>
    </source>
</evidence>
<evidence type="ECO:0000256" key="7">
    <source>
        <dbReference type="ARBA" id="ARBA00076453"/>
    </source>
</evidence>
<evidence type="ECO:0000256" key="2">
    <source>
        <dbReference type="ARBA" id="ARBA00004604"/>
    </source>
</evidence>
<dbReference type="PANTHER" id="PTHR14085">
    <property type="entry name" value="WD-REPEAT PROTEIN BING4"/>
    <property type="match status" value="1"/>
</dbReference>
<dbReference type="FunFam" id="2.130.10.10:FF:000378">
    <property type="entry name" value="U3 small nucleolar RNA-associated protein 7"/>
    <property type="match status" value="1"/>
</dbReference>
<feature type="region of interest" description="Disordered" evidence="9">
    <location>
        <begin position="496"/>
        <end position="636"/>
    </location>
</feature>
<dbReference type="Pfam" id="PF08149">
    <property type="entry name" value="BING4CT"/>
    <property type="match status" value="1"/>
</dbReference>
<evidence type="ECO:0000256" key="3">
    <source>
        <dbReference type="ARBA" id="ARBA00022552"/>
    </source>
</evidence>
<reference evidence="12" key="1">
    <citation type="journal article" date="2012" name="Science">
        <title>The Paleozoic origin of enzymatic lignin decomposition reconstructed from 31 fungal genomes.</title>
        <authorList>
            <person name="Floudas D."/>
            <person name="Binder M."/>
            <person name="Riley R."/>
            <person name="Barry K."/>
            <person name="Blanchette R.A."/>
            <person name="Henrissat B."/>
            <person name="Martinez A.T."/>
            <person name="Otillar R."/>
            <person name="Spatafora J.W."/>
            <person name="Yadav J.S."/>
            <person name="Aerts A."/>
            <person name="Benoit I."/>
            <person name="Boyd A."/>
            <person name="Carlson A."/>
            <person name="Copeland A."/>
            <person name="Coutinho P.M."/>
            <person name="de Vries R.P."/>
            <person name="Ferreira P."/>
            <person name="Findley K."/>
            <person name="Foster B."/>
            <person name="Gaskell J."/>
            <person name="Glotzer D."/>
            <person name="Gorecki P."/>
            <person name="Heitman J."/>
            <person name="Hesse C."/>
            <person name="Hori C."/>
            <person name="Igarashi K."/>
            <person name="Jurgens J.A."/>
            <person name="Kallen N."/>
            <person name="Kersten P."/>
            <person name="Kohler A."/>
            <person name="Kuees U."/>
            <person name="Kumar T.K.A."/>
            <person name="Kuo A."/>
            <person name="LaButti K."/>
            <person name="Larrondo L.F."/>
            <person name="Lindquist E."/>
            <person name="Ling A."/>
            <person name="Lombard V."/>
            <person name="Lucas S."/>
            <person name="Lundell T."/>
            <person name="Martin R."/>
            <person name="McLaughlin D.J."/>
            <person name="Morgenstern I."/>
            <person name="Morin E."/>
            <person name="Murat C."/>
            <person name="Nagy L.G."/>
            <person name="Nolan M."/>
            <person name="Ohm R.A."/>
            <person name="Patyshakuliyeva A."/>
            <person name="Rokas A."/>
            <person name="Ruiz-Duenas F.J."/>
            <person name="Sabat G."/>
            <person name="Salamov A."/>
            <person name="Samejima M."/>
            <person name="Schmutz J."/>
            <person name="Slot J.C."/>
            <person name="St John F."/>
            <person name="Stenlid J."/>
            <person name="Sun H."/>
            <person name="Sun S."/>
            <person name="Syed K."/>
            <person name="Tsang A."/>
            <person name="Wiebenga A."/>
            <person name="Young D."/>
            <person name="Pisabarro A."/>
            <person name="Eastwood D.C."/>
            <person name="Martin F."/>
            <person name="Cullen D."/>
            <person name="Grigoriev I.V."/>
            <person name="Hibbett D.S."/>
        </authorList>
    </citation>
    <scope>NUCLEOTIDE SEQUENCE [LARGE SCALE GENOMIC DNA]</scope>
    <source>
        <strain evidence="12">FP-91666</strain>
    </source>
</reference>
<evidence type="ECO:0000313" key="11">
    <source>
        <dbReference type="EMBL" id="EIM79621.1"/>
    </source>
</evidence>
<keyword evidence="4 8" id="KW-0853">WD repeat</keyword>
<dbReference type="SMART" id="SM01033">
    <property type="entry name" value="BING4CT"/>
    <property type="match status" value="1"/>
</dbReference>
<dbReference type="GeneID" id="18804190"/>
<evidence type="ECO:0000256" key="6">
    <source>
        <dbReference type="ARBA" id="ARBA00023242"/>
    </source>
</evidence>
<evidence type="ECO:0000259" key="10">
    <source>
        <dbReference type="SMART" id="SM01033"/>
    </source>
</evidence>
<comment type="subcellular location">
    <subcellularLocation>
        <location evidence="2">Nucleus</location>
        <location evidence="2">Nucleolus</location>
    </subcellularLocation>
</comment>
<accession>R7RW97</accession>
<keyword evidence="5" id="KW-0677">Repeat</keyword>
<dbReference type="InterPro" id="IPR040315">
    <property type="entry name" value="WDR46/Utp7"/>
</dbReference>
<protein>
    <recommendedName>
        <fullName evidence="7">U three protein 7</fullName>
    </recommendedName>
</protein>
<keyword evidence="6" id="KW-0539">Nucleus</keyword>
<feature type="compositionally biased region" description="Basic and acidic residues" evidence="9">
    <location>
        <begin position="552"/>
        <end position="564"/>
    </location>
</feature>
<proteinExistence type="predicted"/>
<feature type="compositionally biased region" description="Basic and acidic residues" evidence="9">
    <location>
        <begin position="621"/>
        <end position="636"/>
    </location>
</feature>
<dbReference type="InterPro" id="IPR015943">
    <property type="entry name" value="WD40/YVTN_repeat-like_dom_sf"/>
</dbReference>
<comment type="function">
    <text evidence="1">Involved in nucleolar processing of pre-18S ribosomal RNA.</text>
</comment>
<organism evidence="11 12">
    <name type="scientific">Stereum hirsutum (strain FP-91666)</name>
    <name type="common">White-rot fungus</name>
    <dbReference type="NCBI Taxonomy" id="721885"/>
    <lineage>
        <taxon>Eukaryota</taxon>
        <taxon>Fungi</taxon>
        <taxon>Dikarya</taxon>
        <taxon>Basidiomycota</taxon>
        <taxon>Agaricomycotina</taxon>
        <taxon>Agaricomycetes</taxon>
        <taxon>Russulales</taxon>
        <taxon>Stereaceae</taxon>
        <taxon>Stereum</taxon>
    </lineage>
</organism>
<feature type="compositionally biased region" description="Basic and acidic residues" evidence="9">
    <location>
        <begin position="595"/>
        <end position="612"/>
    </location>
</feature>
<name>R7RW97_STEHR</name>
<feature type="compositionally biased region" description="Acidic residues" evidence="9">
    <location>
        <begin position="540"/>
        <end position="550"/>
    </location>
</feature>
<evidence type="ECO:0000256" key="8">
    <source>
        <dbReference type="PROSITE-ProRule" id="PRU00221"/>
    </source>
</evidence>
<dbReference type="RefSeq" id="XP_007311198.1">
    <property type="nucleotide sequence ID" value="XM_007311136.1"/>
</dbReference>
<dbReference type="GO" id="GO:0032040">
    <property type="term" value="C:small-subunit processome"/>
    <property type="evidence" value="ECO:0007669"/>
    <property type="project" value="TreeGrafter"/>
</dbReference>
<feature type="compositionally biased region" description="Polar residues" evidence="9">
    <location>
        <begin position="49"/>
        <end position="67"/>
    </location>
</feature>
<sequence length="636" mass="69372">MDSLIAKADALRPLSKHGKSKGPPPHKKAKTTHDSSTSSSTPHTHVFNAINSQTSLPKSLRPSSNEPAPSKTHSHIANKKLRSHLDRQSAHATRAKALVQDSALLLPEDAGLMQVEGEMDRTWRISQDEIVKQVGAEAAKGRKEMVLDGGPYRSRYSRNGRHMAIVGSKGHVATFDWQTGTMHSELQLQETCRDITFLQDHSLYAVAQKKYAFIYDRDGVEMHRLKSHIEPTRLEFLPYHWLLASVGNTGHLHYQDTSTGTLLQSHATHLGPTLSLAQNPHTAVLYLGHTNGTVTLWTPNQSTPAVRLLAHMGGVVSLGVDPSGVGGGGGRYMATAGRDGVVKVWDCRNWKGAVRSWGVRGGGAGGVGEIEVGWSQKGALAVASGGSVNVYTTPSLHSPHPHPNPPPLYLTHPIPHRPLHSLRFCPFQDILTIGHANGLSSILVPGSGEPNFDSSEADPFEGKKARREREVKGLLDKIQPDLITLDPSFVGSLAPPSKLTTSVDGNGTPTSDIPYARLPRIDRLRVSGKVDSTEDHSSSDDEDEKEEVGDGGEGKKKDREEREKRRMRGKGKSLKRYLRKQRKNVIDPKAVAIRAKLEKEKTERKKAREAAKAAENGEPGAGERKSSALDRFRRAG</sequence>
<feature type="repeat" description="WD" evidence="8">
    <location>
        <begin position="308"/>
        <end position="346"/>
    </location>
</feature>
<feature type="compositionally biased region" description="Basic residues" evidence="9">
    <location>
        <begin position="565"/>
        <end position="583"/>
    </location>
</feature>
<feature type="region of interest" description="Disordered" evidence="9">
    <location>
        <begin position="1"/>
        <end position="76"/>
    </location>
</feature>
<dbReference type="PROSITE" id="PS50082">
    <property type="entry name" value="WD_REPEATS_2"/>
    <property type="match status" value="1"/>
</dbReference>
<dbReference type="OMA" id="EFLPYHW"/>